<dbReference type="Proteomes" id="UP000053958">
    <property type="component" value="Unassembled WGS sequence"/>
</dbReference>
<evidence type="ECO:0000256" key="3">
    <source>
        <dbReference type="ARBA" id="ARBA00022692"/>
    </source>
</evidence>
<feature type="compositionally biased region" description="Basic and acidic residues" evidence="6">
    <location>
        <begin position="211"/>
        <end position="221"/>
    </location>
</feature>
<dbReference type="GO" id="GO:0016020">
    <property type="term" value="C:membrane"/>
    <property type="evidence" value="ECO:0007669"/>
    <property type="project" value="UniProtKB-SubCell"/>
</dbReference>
<evidence type="ECO:0000313" key="9">
    <source>
        <dbReference type="Proteomes" id="UP000053958"/>
    </source>
</evidence>
<feature type="transmembrane region" description="Helical" evidence="7">
    <location>
        <begin position="70"/>
        <end position="90"/>
    </location>
</feature>
<feature type="non-terminal residue" evidence="8">
    <location>
        <position position="1"/>
    </location>
</feature>
<feature type="transmembrane region" description="Helical" evidence="7">
    <location>
        <begin position="102"/>
        <end position="121"/>
    </location>
</feature>
<feature type="transmembrane region" description="Helical" evidence="7">
    <location>
        <begin position="133"/>
        <end position="154"/>
    </location>
</feature>
<evidence type="ECO:0000256" key="7">
    <source>
        <dbReference type="SAM" id="Phobius"/>
    </source>
</evidence>
<name>A0A0F4YGW5_RASE3</name>
<dbReference type="AlphaFoldDB" id="A0A0F4YGW5"/>
<dbReference type="SUPFAM" id="SSF103473">
    <property type="entry name" value="MFS general substrate transporter"/>
    <property type="match status" value="1"/>
</dbReference>
<accession>A0A0F4YGW5</accession>
<evidence type="ECO:0000256" key="4">
    <source>
        <dbReference type="ARBA" id="ARBA00022989"/>
    </source>
</evidence>
<dbReference type="GeneID" id="25320892"/>
<dbReference type="InterPro" id="IPR036259">
    <property type="entry name" value="MFS_trans_sf"/>
</dbReference>
<keyword evidence="5 7" id="KW-0472">Membrane</keyword>
<dbReference type="Pfam" id="PF07690">
    <property type="entry name" value="MFS_1"/>
    <property type="match status" value="1"/>
</dbReference>
<dbReference type="PANTHER" id="PTHR43791">
    <property type="entry name" value="PERMEASE-RELATED"/>
    <property type="match status" value="1"/>
</dbReference>
<feature type="compositionally biased region" description="Basic and acidic residues" evidence="6">
    <location>
        <begin position="184"/>
        <end position="196"/>
    </location>
</feature>
<dbReference type="Gene3D" id="1.20.1250.20">
    <property type="entry name" value="MFS general substrate transporter like domains"/>
    <property type="match status" value="1"/>
</dbReference>
<dbReference type="InterPro" id="IPR011701">
    <property type="entry name" value="MFS"/>
</dbReference>
<dbReference type="STRING" id="1408163.A0A0F4YGW5"/>
<feature type="region of interest" description="Disordered" evidence="6">
    <location>
        <begin position="306"/>
        <end position="327"/>
    </location>
</feature>
<feature type="compositionally biased region" description="Low complexity" evidence="6">
    <location>
        <begin position="163"/>
        <end position="172"/>
    </location>
</feature>
<evidence type="ECO:0000256" key="1">
    <source>
        <dbReference type="ARBA" id="ARBA00004141"/>
    </source>
</evidence>
<protein>
    <submittedName>
        <fullName evidence="8">Pantothenate transporter</fullName>
    </submittedName>
</protein>
<dbReference type="PANTHER" id="PTHR43791:SF10">
    <property type="entry name" value="MAJOR FACILITATOR SUPERFAMILY (MFS) PROFILE DOMAIN-CONTAINING PROTEIN"/>
    <property type="match status" value="1"/>
</dbReference>
<keyword evidence="4 7" id="KW-1133">Transmembrane helix</keyword>
<dbReference type="OrthoDB" id="6730379at2759"/>
<gene>
    <name evidence="8" type="ORF">T310_8689</name>
</gene>
<comment type="subcellular location">
    <subcellularLocation>
        <location evidence="1">Membrane</location>
        <topology evidence="1">Multi-pass membrane protein</topology>
    </subcellularLocation>
</comment>
<reference evidence="8 9" key="1">
    <citation type="submission" date="2015-04" db="EMBL/GenBank/DDBJ databases">
        <authorList>
            <person name="Heijne W.H."/>
            <person name="Fedorova N.D."/>
            <person name="Nierman W.C."/>
            <person name="Vollebregt A.W."/>
            <person name="Zhao Z."/>
            <person name="Wu L."/>
            <person name="Kumar M."/>
            <person name="Stam H."/>
            <person name="van den Berg M.A."/>
            <person name="Pel H.J."/>
        </authorList>
    </citation>
    <scope>NUCLEOTIDE SEQUENCE [LARGE SCALE GENOMIC DNA]</scope>
    <source>
        <strain evidence="8 9">CBS 393.64</strain>
    </source>
</reference>
<sequence length="385" mass="41893">QCLQHLHGQQYSWVSSIFYFGYFFWEYPTSVLIARLPPAKYLTANTFVWGAVVALTAACSSYGGLLAVRFLLGVAEATITPAFMFLTSTWYTRDEIPVRTGIWFSGNSVGGLLASLLAYGIGHIDSPLRPWMWMYIILGSATFLWGVCPVGAAAGQHRARALPDAGRAPVRGRPGRHRRHWPHREHGVAVGPDERMPAGPQDVASLRHRHPDADPQRRDAELQQPGDQVLWFHVAAVDAHQHPLERDQHGHHRRNGLDGRPLPPAELHPDRGRGAMRRGRELADLCARPRLQGRAAAGVFPAVAGTQRDPAGHVAGAGELPGRNQEDDHDGADVHCVLRGQHCGTAVLHRGRGAALQHRLPRDSGLLCADCCACAVAASLSPGGE</sequence>
<organism evidence="8 9">
    <name type="scientific">Rasamsonia emersonii (strain ATCC 16479 / CBS 393.64 / IMI 116815)</name>
    <dbReference type="NCBI Taxonomy" id="1408163"/>
    <lineage>
        <taxon>Eukaryota</taxon>
        <taxon>Fungi</taxon>
        <taxon>Dikarya</taxon>
        <taxon>Ascomycota</taxon>
        <taxon>Pezizomycotina</taxon>
        <taxon>Eurotiomycetes</taxon>
        <taxon>Eurotiomycetidae</taxon>
        <taxon>Eurotiales</taxon>
        <taxon>Trichocomaceae</taxon>
        <taxon>Rasamsonia</taxon>
    </lineage>
</organism>
<comment type="caution">
    <text evidence="8">The sequence shown here is derived from an EMBL/GenBank/DDBJ whole genome shotgun (WGS) entry which is preliminary data.</text>
</comment>
<dbReference type="GO" id="GO:0022857">
    <property type="term" value="F:transmembrane transporter activity"/>
    <property type="evidence" value="ECO:0007669"/>
    <property type="project" value="InterPro"/>
</dbReference>
<evidence type="ECO:0000256" key="2">
    <source>
        <dbReference type="ARBA" id="ARBA00022448"/>
    </source>
</evidence>
<feature type="region of interest" description="Disordered" evidence="6">
    <location>
        <begin position="163"/>
        <end position="222"/>
    </location>
</feature>
<keyword evidence="9" id="KW-1185">Reference proteome</keyword>
<feature type="transmembrane region" description="Helical" evidence="7">
    <location>
        <begin position="13"/>
        <end position="34"/>
    </location>
</feature>
<keyword evidence="3 7" id="KW-0812">Transmembrane</keyword>
<feature type="compositionally biased region" description="Basic residues" evidence="6">
    <location>
        <begin position="173"/>
        <end position="183"/>
    </location>
</feature>
<dbReference type="EMBL" id="LASV01000654">
    <property type="protein sequence ID" value="KKA17429.1"/>
    <property type="molecule type" value="Genomic_DNA"/>
</dbReference>
<feature type="region of interest" description="Disordered" evidence="6">
    <location>
        <begin position="244"/>
        <end position="273"/>
    </location>
</feature>
<dbReference type="RefSeq" id="XP_013324041.1">
    <property type="nucleotide sequence ID" value="XM_013468587.1"/>
</dbReference>
<evidence type="ECO:0000256" key="5">
    <source>
        <dbReference type="ARBA" id="ARBA00023136"/>
    </source>
</evidence>
<evidence type="ECO:0000256" key="6">
    <source>
        <dbReference type="SAM" id="MobiDB-lite"/>
    </source>
</evidence>
<proteinExistence type="predicted"/>
<evidence type="ECO:0000313" key="8">
    <source>
        <dbReference type="EMBL" id="KKA17429.1"/>
    </source>
</evidence>
<feature type="transmembrane region" description="Helical" evidence="7">
    <location>
        <begin position="46"/>
        <end position="64"/>
    </location>
</feature>
<keyword evidence="2" id="KW-0813">Transport</keyword>